<proteinExistence type="inferred from homology"/>
<dbReference type="InterPro" id="IPR058624">
    <property type="entry name" value="MdtA-like_HH"/>
</dbReference>
<evidence type="ECO:0000259" key="7">
    <source>
        <dbReference type="Pfam" id="PF25917"/>
    </source>
</evidence>
<feature type="domain" description="Multidrug resistance protein MdtA-like beta-barrel" evidence="8">
    <location>
        <begin position="211"/>
        <end position="293"/>
    </location>
</feature>
<dbReference type="RefSeq" id="WP_081130398.1">
    <property type="nucleotide sequence ID" value="NZ_LDOS01000005.1"/>
</dbReference>
<gene>
    <name evidence="9" type="ORF">B1806_09715</name>
</gene>
<keyword evidence="5" id="KW-0472">Membrane</keyword>
<dbReference type="Proteomes" id="UP000307749">
    <property type="component" value="Unassembled WGS sequence"/>
</dbReference>
<dbReference type="AlphaFoldDB" id="A0A4S3KMK0"/>
<keyword evidence="3" id="KW-1003">Cell membrane</keyword>
<reference evidence="9 10" key="1">
    <citation type="submission" date="2017-02" db="EMBL/GenBank/DDBJ databases">
        <title>Whole genome sequencing of Metallibacterium scheffleri DSM 24874 (T).</title>
        <authorList>
            <person name="Kumar S."/>
            <person name="Patil P."/>
            <person name="Patil P.B."/>
        </authorList>
    </citation>
    <scope>NUCLEOTIDE SEQUENCE [LARGE SCALE GENOMIC DNA]</scope>
    <source>
        <strain evidence="9 10">DSM 24874</strain>
    </source>
</reference>
<keyword evidence="10" id="KW-1185">Reference proteome</keyword>
<dbReference type="SUPFAM" id="SSF111369">
    <property type="entry name" value="HlyD-like secretion proteins"/>
    <property type="match status" value="1"/>
</dbReference>
<dbReference type="OrthoDB" id="9783047at2"/>
<accession>A0A4S3KMK0</accession>
<name>A0A4S3KMK0_9GAMM</name>
<comment type="caution">
    <text evidence="9">The sequence shown here is derived from an EMBL/GenBank/DDBJ whole genome shotgun (WGS) entry which is preliminary data.</text>
</comment>
<comment type="similarity">
    <text evidence="2">Belongs to the membrane fusion protein (MFP) (TC 8.A.1) family.</text>
</comment>
<dbReference type="EMBL" id="MWQO01000033">
    <property type="protein sequence ID" value="THD10132.1"/>
    <property type="molecule type" value="Genomic_DNA"/>
</dbReference>
<organism evidence="9 10">
    <name type="scientific">Metallibacterium scheffleri</name>
    <dbReference type="NCBI Taxonomy" id="993689"/>
    <lineage>
        <taxon>Bacteria</taxon>
        <taxon>Pseudomonadati</taxon>
        <taxon>Pseudomonadota</taxon>
        <taxon>Gammaproteobacteria</taxon>
        <taxon>Lysobacterales</taxon>
        <taxon>Rhodanobacteraceae</taxon>
        <taxon>Metallibacterium</taxon>
    </lineage>
</organism>
<dbReference type="PANTHER" id="PTHR30469">
    <property type="entry name" value="MULTIDRUG RESISTANCE PROTEIN MDTA"/>
    <property type="match status" value="1"/>
</dbReference>
<evidence type="ECO:0000313" key="10">
    <source>
        <dbReference type="Proteomes" id="UP000307749"/>
    </source>
</evidence>
<dbReference type="Gene3D" id="2.40.420.20">
    <property type="match status" value="1"/>
</dbReference>
<dbReference type="Pfam" id="PF25917">
    <property type="entry name" value="BSH_RND"/>
    <property type="match status" value="1"/>
</dbReference>
<dbReference type="Pfam" id="PF25876">
    <property type="entry name" value="HH_MFP_RND"/>
    <property type="match status" value="1"/>
</dbReference>
<dbReference type="GO" id="GO:1990281">
    <property type="term" value="C:efflux pump complex"/>
    <property type="evidence" value="ECO:0007669"/>
    <property type="project" value="TreeGrafter"/>
</dbReference>
<evidence type="ECO:0000256" key="3">
    <source>
        <dbReference type="ARBA" id="ARBA00022475"/>
    </source>
</evidence>
<dbReference type="NCBIfam" id="TIGR01730">
    <property type="entry name" value="RND_mfp"/>
    <property type="match status" value="1"/>
</dbReference>
<feature type="domain" description="Multidrug resistance protein MdtA-like barrel-sandwich hybrid" evidence="7">
    <location>
        <begin position="66"/>
        <end position="206"/>
    </location>
</feature>
<evidence type="ECO:0000259" key="8">
    <source>
        <dbReference type="Pfam" id="PF25944"/>
    </source>
</evidence>
<evidence type="ECO:0000313" key="9">
    <source>
        <dbReference type="EMBL" id="THD10132.1"/>
    </source>
</evidence>
<dbReference type="Gene3D" id="2.40.30.170">
    <property type="match status" value="1"/>
</dbReference>
<dbReference type="GO" id="GO:0015562">
    <property type="term" value="F:efflux transmembrane transporter activity"/>
    <property type="evidence" value="ECO:0007669"/>
    <property type="project" value="TreeGrafter"/>
</dbReference>
<evidence type="ECO:0000259" key="6">
    <source>
        <dbReference type="Pfam" id="PF25876"/>
    </source>
</evidence>
<dbReference type="STRING" id="993689.GCA_002077135_00370"/>
<dbReference type="Gene3D" id="2.40.50.100">
    <property type="match status" value="1"/>
</dbReference>
<protein>
    <submittedName>
        <fullName evidence="9">Uncharacterized protein</fullName>
    </submittedName>
</protein>
<evidence type="ECO:0000256" key="4">
    <source>
        <dbReference type="ARBA" id="ARBA00022519"/>
    </source>
</evidence>
<dbReference type="Gene3D" id="1.10.287.470">
    <property type="entry name" value="Helix hairpin bin"/>
    <property type="match status" value="1"/>
</dbReference>
<comment type="subcellular location">
    <subcellularLocation>
        <location evidence="1">Cell membrane</location>
    </subcellularLocation>
</comment>
<dbReference type="InterPro" id="IPR058626">
    <property type="entry name" value="MdtA-like_b-barrel"/>
</dbReference>
<dbReference type="InterPro" id="IPR058625">
    <property type="entry name" value="MdtA-like_BSH"/>
</dbReference>
<dbReference type="Pfam" id="PF25944">
    <property type="entry name" value="Beta-barrel_RND"/>
    <property type="match status" value="1"/>
</dbReference>
<evidence type="ECO:0000256" key="5">
    <source>
        <dbReference type="ARBA" id="ARBA00023136"/>
    </source>
</evidence>
<evidence type="ECO:0000256" key="1">
    <source>
        <dbReference type="ARBA" id="ARBA00004236"/>
    </source>
</evidence>
<evidence type="ECO:0000256" key="2">
    <source>
        <dbReference type="ARBA" id="ARBA00009477"/>
    </source>
</evidence>
<sequence length="420" mass="44376">MSRTKWILTGIVIVIAALVVWHVFAGHGNAQAGFGKSAPVPVTMVPVAMENVPIYLTNHGTVTPINSVNVQPQVGGELMQLDFTEGDPVTQGQVIAQIDPRTLQGELDQATGKLQQDEAQLKTAKANLERSENPRYAPYVAQIDRITQHNTVLQYQAAVAADNGSIKDVRVQLGFTRITSPIDGVAGIRQVTPGNVVTPSSTIVTITQMHPIDVLFTLPGKYLDEVRGAQAKAPLKVAAIDASNQAVAGDGALKVVNNRIDPGTDTFQLKAEFPNANGRLYPGQYVNVRLELGAEAGALVVPTTALQHGPDGDYVWVVTGKKPTGRNVQQGSKPQDTLAKTGGQHPARYVRVQAVTASGDAGDAGQVITKGLMAGEVVVTSGQFRLKEGSRVVPIAPADTSALPAAGRKSARTYTNAARL</sequence>
<dbReference type="PANTHER" id="PTHR30469:SF36">
    <property type="entry name" value="BLL3903 PROTEIN"/>
    <property type="match status" value="1"/>
</dbReference>
<feature type="domain" description="Multidrug resistance protein MdtA-like alpha-helical hairpin" evidence="6">
    <location>
        <begin position="106"/>
        <end position="176"/>
    </location>
</feature>
<keyword evidence="4" id="KW-0997">Cell inner membrane</keyword>
<dbReference type="InterPro" id="IPR006143">
    <property type="entry name" value="RND_pump_MFP"/>
</dbReference>